<dbReference type="EMBL" id="BMKX01000016">
    <property type="protein sequence ID" value="GGJ74710.1"/>
    <property type="molecule type" value="Genomic_DNA"/>
</dbReference>
<comment type="caution">
    <text evidence="1">The sequence shown here is derived from an EMBL/GenBank/DDBJ whole genome shotgun (WGS) entry which is preliminary data.</text>
</comment>
<dbReference type="Gene3D" id="2.60.40.2700">
    <property type="match status" value="3"/>
</dbReference>
<dbReference type="GeneID" id="303306037"/>
<dbReference type="RefSeq" id="WP_188687503.1">
    <property type="nucleotide sequence ID" value="NZ_BMKX01000016.1"/>
</dbReference>
<reference evidence="2" key="1">
    <citation type="journal article" date="2019" name="Int. J. Syst. Evol. Microbiol.">
        <title>The Global Catalogue of Microorganisms (GCM) 10K type strain sequencing project: providing services to taxonomists for standard genome sequencing and annotation.</title>
        <authorList>
            <consortium name="The Broad Institute Genomics Platform"/>
            <consortium name="The Broad Institute Genome Sequencing Center for Infectious Disease"/>
            <person name="Wu L."/>
            <person name="Ma J."/>
        </authorList>
    </citation>
    <scope>NUCLEOTIDE SEQUENCE [LARGE SCALE GENOMIC DNA]</scope>
    <source>
        <strain evidence="2">CGMCC 1.3685</strain>
    </source>
</reference>
<gene>
    <name evidence="1" type="ORF">GCM10007173_37140</name>
</gene>
<evidence type="ECO:0000313" key="2">
    <source>
        <dbReference type="Proteomes" id="UP000606115"/>
    </source>
</evidence>
<protein>
    <submittedName>
        <fullName evidence="1">Uncharacterized protein</fullName>
    </submittedName>
</protein>
<proteinExistence type="predicted"/>
<dbReference type="Proteomes" id="UP000606115">
    <property type="component" value="Unassembled WGS sequence"/>
</dbReference>
<evidence type="ECO:0000313" key="1">
    <source>
        <dbReference type="EMBL" id="GGJ74710.1"/>
    </source>
</evidence>
<accession>A0ABQ2DWF1</accession>
<keyword evidence="2" id="KW-1185">Reference proteome</keyword>
<organism evidence="1 2">
    <name type="scientific">Glutamicibacter ardleyensis</name>
    <dbReference type="NCBI Taxonomy" id="225894"/>
    <lineage>
        <taxon>Bacteria</taxon>
        <taxon>Bacillati</taxon>
        <taxon>Actinomycetota</taxon>
        <taxon>Actinomycetes</taxon>
        <taxon>Micrococcales</taxon>
        <taxon>Micrococcaceae</taxon>
        <taxon>Glutamicibacter</taxon>
    </lineage>
</organism>
<name>A0ABQ2DWF1_9MICC</name>
<sequence>MSGTTLSYLWLADNKSIKGATGPTYTPVAADRGKKIRVQVSGAKPGYMTMAKTSKEVTVGYGSIASNVPTISGTAKVGSKLTAKPGTWTAGTKLTYQWLTNGKTVSGATTSSFIPGAAQRGTVITVKVTGAKAGYTTVSKTSKATAKVATGTLTAPAPTVSGTAKVNKTLTAKPGTWTAGTKLSYQWYANGKTIAKATKTTLKLTAGHRGQKITVKVTGSKTGYTTAAKVSKATKAVAK</sequence>